<feature type="transmembrane region" description="Helical" evidence="1">
    <location>
        <begin position="69"/>
        <end position="93"/>
    </location>
</feature>
<dbReference type="InParanoid" id="K3WCU7"/>
<dbReference type="SUPFAM" id="SSF52058">
    <property type="entry name" value="L domain-like"/>
    <property type="match status" value="1"/>
</dbReference>
<dbReference type="Gene3D" id="3.80.10.10">
    <property type="entry name" value="Ribonuclease Inhibitor"/>
    <property type="match status" value="1"/>
</dbReference>
<dbReference type="Proteomes" id="UP000019132">
    <property type="component" value="Unassembled WGS sequence"/>
</dbReference>
<dbReference type="InterPro" id="IPR032675">
    <property type="entry name" value="LRR_dom_sf"/>
</dbReference>
<evidence type="ECO:0000313" key="3">
    <source>
        <dbReference type="Proteomes" id="UP000019132"/>
    </source>
</evidence>
<dbReference type="EnsemblProtists" id="PYU1_T002788">
    <property type="protein sequence ID" value="PYU1_T002788"/>
    <property type="gene ID" value="PYU1_G002785"/>
</dbReference>
<feature type="transmembrane region" description="Helical" evidence="1">
    <location>
        <begin position="12"/>
        <end position="39"/>
    </location>
</feature>
<sequence length="633" mass="71024">MPSRFVTMSCGAFALSWVTLLLVHTVTVSFFSFFAYFYWSIPAQKYNYLATCLDSNHIGMKPDTFQTIAILYGLVALLHGLVILRMLTASLYYRSFAFLIEPRDLKNAIYRLLGLKRNMESPSAELTTKARSTADRSPVVIPCVIIVTYVNDFDMTLYEFPMALWYEDIWFMHAFHEFQILFVTSWRDLATRMVFSIGMLVAISDIKNLLGDRHLAEDSVATTAPTVSEILSASPRTDSSRAVSMRLASMQNRLRTASRMLKNPINQRRITHFVHISVIVWGTVVLGLHLHAESIPVLSQCPLQVRPWGETQPACSLVLLNCYKSSINGTREDVDVQWNQLHSQMVSRILVRHCPALEMPPVLQKFSQLRTIKIYNSSIHEWKSDAAITRTFHPNLLSLFIARANMTDGKLPDGLISPEFPPTLKDIEFSTTNLRTLPDDLDTKWPTWGTLYFEYSAFTSIPDVVMRLLPETLSFCGNPIENIPTELFAVESIFFLHIGDNANLKALPANATMSSSMGQLYISNTQVALFSSWVDTFVNSALSQGIRAFMASGTPYCERMSPVFNHSLSDVDAMEAVRAAGNPSMVADSKKSSTLMDTSASNRGVIYRAVTCEPGLGWAFFPLATEDAQSAHR</sequence>
<dbReference type="OMA" id="IWYDDEW"/>
<keyword evidence="1" id="KW-0812">Transmembrane</keyword>
<dbReference type="HOGENOM" id="CLU_010354_5_1_1"/>
<dbReference type="STRING" id="431595.K3WCU7"/>
<accession>K3WCU7</accession>
<keyword evidence="3" id="KW-1185">Reference proteome</keyword>
<keyword evidence="1" id="KW-0472">Membrane</keyword>
<keyword evidence="1" id="KW-1133">Transmembrane helix</keyword>
<reference evidence="3" key="1">
    <citation type="journal article" date="2010" name="Genome Biol.">
        <title>Genome sequence of the necrotrophic plant pathogen Pythium ultimum reveals original pathogenicity mechanisms and effector repertoire.</title>
        <authorList>
            <person name="Levesque C.A."/>
            <person name="Brouwer H."/>
            <person name="Cano L."/>
            <person name="Hamilton J.P."/>
            <person name="Holt C."/>
            <person name="Huitema E."/>
            <person name="Raffaele S."/>
            <person name="Robideau G.P."/>
            <person name="Thines M."/>
            <person name="Win J."/>
            <person name="Zerillo M.M."/>
            <person name="Beakes G.W."/>
            <person name="Boore J.L."/>
            <person name="Busam D."/>
            <person name="Dumas B."/>
            <person name="Ferriera S."/>
            <person name="Fuerstenberg S.I."/>
            <person name="Gachon C.M."/>
            <person name="Gaulin E."/>
            <person name="Govers F."/>
            <person name="Grenville-Briggs L."/>
            <person name="Horner N."/>
            <person name="Hostetler J."/>
            <person name="Jiang R.H."/>
            <person name="Johnson J."/>
            <person name="Krajaejun T."/>
            <person name="Lin H."/>
            <person name="Meijer H.J."/>
            <person name="Moore B."/>
            <person name="Morris P."/>
            <person name="Phuntmart V."/>
            <person name="Puiu D."/>
            <person name="Shetty J."/>
            <person name="Stajich J.E."/>
            <person name="Tripathy S."/>
            <person name="Wawra S."/>
            <person name="van West P."/>
            <person name="Whitty B.R."/>
            <person name="Coutinho P.M."/>
            <person name="Henrissat B."/>
            <person name="Martin F."/>
            <person name="Thomas P.D."/>
            <person name="Tyler B.M."/>
            <person name="De Vries R.P."/>
            <person name="Kamoun S."/>
            <person name="Yandell M."/>
            <person name="Tisserat N."/>
            <person name="Buell C.R."/>
        </authorList>
    </citation>
    <scope>NUCLEOTIDE SEQUENCE</scope>
    <source>
        <strain evidence="3">DAOM:BR144</strain>
    </source>
</reference>
<feature type="transmembrane region" description="Helical" evidence="1">
    <location>
        <begin position="270"/>
        <end position="292"/>
    </location>
</feature>
<organism evidence="2 3">
    <name type="scientific">Globisporangium ultimum (strain ATCC 200006 / CBS 805.95 / DAOM BR144)</name>
    <name type="common">Pythium ultimum</name>
    <dbReference type="NCBI Taxonomy" id="431595"/>
    <lineage>
        <taxon>Eukaryota</taxon>
        <taxon>Sar</taxon>
        <taxon>Stramenopiles</taxon>
        <taxon>Oomycota</taxon>
        <taxon>Peronosporomycetes</taxon>
        <taxon>Pythiales</taxon>
        <taxon>Pythiaceae</taxon>
        <taxon>Globisporangium</taxon>
    </lineage>
</organism>
<evidence type="ECO:0000256" key="1">
    <source>
        <dbReference type="SAM" id="Phobius"/>
    </source>
</evidence>
<protein>
    <submittedName>
        <fullName evidence="2">Uncharacterized protein</fullName>
    </submittedName>
</protein>
<reference evidence="2" key="3">
    <citation type="submission" date="2015-02" db="UniProtKB">
        <authorList>
            <consortium name="EnsemblProtists"/>
        </authorList>
    </citation>
    <scope>IDENTIFICATION</scope>
    <source>
        <strain evidence="2">DAOM BR144</strain>
    </source>
</reference>
<evidence type="ECO:0000313" key="2">
    <source>
        <dbReference type="EnsemblProtists" id="PYU1_T002788"/>
    </source>
</evidence>
<reference evidence="3" key="2">
    <citation type="submission" date="2010-04" db="EMBL/GenBank/DDBJ databases">
        <authorList>
            <person name="Buell R."/>
            <person name="Hamilton J."/>
            <person name="Hostetler J."/>
        </authorList>
    </citation>
    <scope>NUCLEOTIDE SEQUENCE [LARGE SCALE GENOMIC DNA]</scope>
    <source>
        <strain evidence="3">DAOM:BR144</strain>
    </source>
</reference>
<dbReference type="eggNOG" id="ENOG502SH7P">
    <property type="taxonomic scope" value="Eukaryota"/>
</dbReference>
<dbReference type="EMBL" id="GL376628">
    <property type="status" value="NOT_ANNOTATED_CDS"/>
    <property type="molecule type" value="Genomic_DNA"/>
</dbReference>
<dbReference type="AlphaFoldDB" id="K3WCU7"/>
<name>K3WCU7_GLOUD</name>
<proteinExistence type="predicted"/>
<dbReference type="VEuPathDB" id="FungiDB:PYU1_G002785"/>